<feature type="domain" description="DUF1510" evidence="3">
    <location>
        <begin position="157"/>
        <end position="247"/>
    </location>
</feature>
<feature type="transmembrane region" description="Helical" evidence="2">
    <location>
        <begin position="21"/>
        <end position="44"/>
    </location>
</feature>
<gene>
    <name evidence="4" type="ORF">ACFQ1X_03810</name>
</gene>
<keyword evidence="2" id="KW-0812">Transmembrane</keyword>
<feature type="compositionally biased region" description="Acidic residues" evidence="1">
    <location>
        <begin position="64"/>
        <end position="135"/>
    </location>
</feature>
<evidence type="ECO:0000256" key="1">
    <source>
        <dbReference type="SAM" id="MobiDB-lite"/>
    </source>
</evidence>
<dbReference type="EMBL" id="JBHTKI010000006">
    <property type="protein sequence ID" value="MFD1030546.1"/>
    <property type="molecule type" value="Genomic_DNA"/>
</dbReference>
<feature type="compositionally biased region" description="Polar residues" evidence="1">
    <location>
        <begin position="136"/>
        <end position="146"/>
    </location>
</feature>
<evidence type="ECO:0000313" key="4">
    <source>
        <dbReference type="EMBL" id="MFD1030546.1"/>
    </source>
</evidence>
<comment type="caution">
    <text evidence="4">The sequence shown here is derived from an EMBL/GenBank/DDBJ whole genome shotgun (WGS) entry which is preliminary data.</text>
</comment>
<feature type="region of interest" description="Disordered" evidence="1">
    <location>
        <begin position="54"/>
        <end position="152"/>
    </location>
</feature>
<evidence type="ECO:0000259" key="3">
    <source>
        <dbReference type="Pfam" id="PF07423"/>
    </source>
</evidence>
<organism evidence="4 5">
    <name type="scientific">Metaplanococcus flavidus</name>
    <dbReference type="NCBI Taxonomy" id="569883"/>
    <lineage>
        <taxon>Bacteria</taxon>
        <taxon>Bacillati</taxon>
        <taxon>Bacillota</taxon>
        <taxon>Bacilli</taxon>
        <taxon>Bacillales</taxon>
        <taxon>Caryophanaceae</taxon>
        <taxon>Metaplanococcus</taxon>
    </lineage>
</organism>
<dbReference type="Proteomes" id="UP001597109">
    <property type="component" value="Unassembled WGS sequence"/>
</dbReference>
<protein>
    <submittedName>
        <fullName evidence="4">DUF1510 family protein</fullName>
    </submittedName>
</protein>
<evidence type="ECO:0000256" key="2">
    <source>
        <dbReference type="SAM" id="Phobius"/>
    </source>
</evidence>
<keyword evidence="5" id="KW-1185">Reference proteome</keyword>
<dbReference type="InterPro" id="IPR009988">
    <property type="entry name" value="DUF1510"/>
</dbReference>
<keyword evidence="2" id="KW-1133">Transmembrane helix</keyword>
<proteinExistence type="predicted"/>
<name>A0ABW3LA62_9BACL</name>
<sequence>MANEKKPYPSRVNKKNQSSTNSMLNVMIGLVFALILIVGAFIFLGQMDDTDNAQEPESVQISTDTDDEASDGISDEEEQTDNTEDQTESPEQEDQASEDEQSDEPAEEESEPATEDEENEEDKDTETAEENDEEQGSVTGGTITRQESNDPVVKESIINTSWEPVGTSQSGDHVSVYDTNSVDWQEKVKAITYATGLAEDEMYIMHIGNGGGPQKSVGTVQSKDKSKKYRVHLEWVETEGWKPVKMDILNTVEGAY</sequence>
<accession>A0ABW3LA62</accession>
<keyword evidence="2" id="KW-0472">Membrane</keyword>
<reference evidence="5" key="1">
    <citation type="journal article" date="2019" name="Int. J. Syst. Evol. Microbiol.">
        <title>The Global Catalogue of Microorganisms (GCM) 10K type strain sequencing project: providing services to taxonomists for standard genome sequencing and annotation.</title>
        <authorList>
            <consortium name="The Broad Institute Genomics Platform"/>
            <consortium name="The Broad Institute Genome Sequencing Center for Infectious Disease"/>
            <person name="Wu L."/>
            <person name="Ma J."/>
        </authorList>
    </citation>
    <scope>NUCLEOTIDE SEQUENCE [LARGE SCALE GENOMIC DNA]</scope>
    <source>
        <strain evidence="5">CCUG 56756</strain>
    </source>
</reference>
<evidence type="ECO:0000313" key="5">
    <source>
        <dbReference type="Proteomes" id="UP001597109"/>
    </source>
</evidence>
<dbReference type="Pfam" id="PF07423">
    <property type="entry name" value="DUF1510"/>
    <property type="match status" value="1"/>
</dbReference>
<dbReference type="RefSeq" id="WP_144839129.1">
    <property type="nucleotide sequence ID" value="NZ_JBHTKI010000006.1"/>
</dbReference>